<dbReference type="InterPro" id="IPR014811">
    <property type="entry name" value="ArgoL1"/>
</dbReference>
<name>A0A9Q9DU75_CURCL</name>
<evidence type="ECO:0000313" key="3">
    <source>
        <dbReference type="EMBL" id="USP78156.1"/>
    </source>
</evidence>
<dbReference type="GO" id="GO:0003676">
    <property type="term" value="F:nucleic acid binding"/>
    <property type="evidence" value="ECO:0007669"/>
    <property type="project" value="InterPro"/>
</dbReference>
<dbReference type="Gene3D" id="3.40.50.2300">
    <property type="match status" value="1"/>
</dbReference>
<protein>
    <recommendedName>
        <fullName evidence="2">Piwi domain-containing protein</fullName>
    </recommendedName>
</protein>
<dbReference type="Gene3D" id="2.170.260.10">
    <property type="entry name" value="paz domain"/>
    <property type="match status" value="1"/>
</dbReference>
<evidence type="ECO:0000313" key="4">
    <source>
        <dbReference type="Proteomes" id="UP001056012"/>
    </source>
</evidence>
<dbReference type="SUPFAM" id="SSF101690">
    <property type="entry name" value="PAZ domain"/>
    <property type="match status" value="1"/>
</dbReference>
<dbReference type="InterPro" id="IPR045246">
    <property type="entry name" value="Piwi_ago-like"/>
</dbReference>
<dbReference type="EMBL" id="CP089277">
    <property type="protein sequence ID" value="USP78156.1"/>
    <property type="molecule type" value="Genomic_DNA"/>
</dbReference>
<organism evidence="3 4">
    <name type="scientific">Curvularia clavata</name>
    <dbReference type="NCBI Taxonomy" id="95742"/>
    <lineage>
        <taxon>Eukaryota</taxon>
        <taxon>Fungi</taxon>
        <taxon>Dikarya</taxon>
        <taxon>Ascomycota</taxon>
        <taxon>Pezizomycotina</taxon>
        <taxon>Dothideomycetes</taxon>
        <taxon>Pleosporomycetidae</taxon>
        <taxon>Pleosporales</taxon>
        <taxon>Pleosporineae</taxon>
        <taxon>Pleosporaceae</taxon>
        <taxon>Curvularia</taxon>
    </lineage>
</organism>
<feature type="domain" description="Piwi" evidence="2">
    <location>
        <begin position="729"/>
        <end position="1039"/>
    </location>
</feature>
<dbReference type="OrthoDB" id="10252740at2759"/>
<dbReference type="InterPro" id="IPR003165">
    <property type="entry name" value="Piwi"/>
</dbReference>
<feature type="region of interest" description="Disordered" evidence="1">
    <location>
        <begin position="1076"/>
        <end position="1097"/>
    </location>
</feature>
<proteinExistence type="predicted"/>
<dbReference type="Pfam" id="PF08699">
    <property type="entry name" value="ArgoL1"/>
    <property type="match status" value="1"/>
</dbReference>
<dbReference type="Pfam" id="PF02171">
    <property type="entry name" value="Piwi"/>
    <property type="match status" value="1"/>
</dbReference>
<reference evidence="3" key="1">
    <citation type="submission" date="2021-12" db="EMBL/GenBank/DDBJ databases">
        <title>Curvularia clavata genome.</title>
        <authorList>
            <person name="Cao Y."/>
        </authorList>
    </citation>
    <scope>NUCLEOTIDE SEQUENCE</scope>
    <source>
        <strain evidence="3">Yc1106</strain>
    </source>
</reference>
<dbReference type="PROSITE" id="PS50822">
    <property type="entry name" value="PIWI"/>
    <property type="match status" value="1"/>
</dbReference>
<dbReference type="SUPFAM" id="SSF53098">
    <property type="entry name" value="Ribonuclease H-like"/>
    <property type="match status" value="1"/>
</dbReference>
<evidence type="ECO:0000259" key="2">
    <source>
        <dbReference type="PROSITE" id="PS50822"/>
    </source>
</evidence>
<dbReference type="Proteomes" id="UP001056012">
    <property type="component" value="Chromosome 4"/>
</dbReference>
<dbReference type="Gene3D" id="3.30.420.10">
    <property type="entry name" value="Ribonuclease H-like superfamily/Ribonuclease H"/>
    <property type="match status" value="1"/>
</dbReference>
<accession>A0A9Q9DU75</accession>
<dbReference type="InterPro" id="IPR012337">
    <property type="entry name" value="RNaseH-like_sf"/>
</dbReference>
<dbReference type="CDD" id="cd04657">
    <property type="entry name" value="Piwi_ago-like"/>
    <property type="match status" value="1"/>
</dbReference>
<dbReference type="PANTHER" id="PTHR22891">
    <property type="entry name" value="EUKARYOTIC TRANSLATION INITIATION FACTOR 2C"/>
    <property type="match status" value="1"/>
</dbReference>
<dbReference type="SMART" id="SM00950">
    <property type="entry name" value="Piwi"/>
    <property type="match status" value="1"/>
</dbReference>
<dbReference type="VEuPathDB" id="FungiDB:yc1106_05430"/>
<dbReference type="InterPro" id="IPR036085">
    <property type="entry name" value="PAZ_dom_sf"/>
</dbReference>
<dbReference type="AlphaFoldDB" id="A0A9Q9DU75"/>
<dbReference type="InterPro" id="IPR036397">
    <property type="entry name" value="RNaseH_sf"/>
</dbReference>
<keyword evidence="4" id="KW-1185">Reference proteome</keyword>
<evidence type="ECO:0000256" key="1">
    <source>
        <dbReference type="SAM" id="MobiDB-lite"/>
    </source>
</evidence>
<sequence length="1143" mass="127332">MSDFERMTEASLLRHMNDDPCVICGISGHDAYDGDCPKLNVIAGMDSPLAKIYGVGKANAARQAIVRFRKAKKPRYQEPAAKASADATAEALAKVNLEDQVKDVAESSAKGAVEAPAKAVVTDPAKDTAAAADEDATLNRILQSVDRSVVGLKKVLSVTQADPVDTHAVPFAEVQGKSDGSGVAFQPKLVLSKAKEAQFPLRKDFASTSSEVFTNHFEVSFKPNTHFFVYEILKIPAGKSKRKAHYIFKTAEDTWDMLRNNRQYYATDRIKTIIAWKNLHESLGYQPIIPGDDGTYAGAVWQPEAFADGSERVQLFIKFHRELDLDGLHAYMDASRNGSDPDFNVSPIISALNLAIANSLTSKVFQQSSNKFFVKCGAMILGGNGSLKSLCAIRGYYFTIKPGMQKILLNVNPATSAFFNDITVGEFLADRTFSPDEQHRLLKTLRVYVMYDRKPVPANQDQIDRLNKTSNRVKTIFGFGRKFNDPSMTFSNAADPQKRKRVEQHLREVFGKDFNPNLEAINVGNEKDPVYYPREYLRILPYQLYKKLLPERLIDDMLSMAAHVPAQTRRLIEIEGMQSLGLDPNQKEQALPGCPQLLIKPMMLKIPSAQMQPIVISYGKETPTARPNDKAQWNLGKLRNFAESPGAASKKRINYLLLVEDDMSDRENTVNIYTTAFNTLLGSYNICSGASRLAFGYIQGVRGIPYDAIKAKIRTPLQNMKKKFPQADFVILLLKNKSIPAYSAFKDVVDRYEAMQSLCMTQAPNFKGRCNTQITQYMANIMMKVNLKFGGTNHKVQFGTNPKSQLQAALQGTLVLGADVTHPGSGSLTGCPSIAAVVGSIDSSAIKFRGSMRLQRTCKKEIIDDLEAMVSERIQAYFRATRVLPKKILYYRDGVSTGQFPQVRDEELPQIRSACEAAGCPNVQITVVVAVKRHSTRFFPATSVAAKNGNCNPGTLVDRAITSPHYADFYLQSHHGLKGTAIPTHYMIIANEIGFKDTELQELTYKLCYTYARATVGVSYPPPAYYADRLCDRGRAYMRNWFSPDKGSAEYNWYLAASNTIRQGNQKRLANRKASLMPAAPQPGKSTPRKGTEEVAVEREHERFVQGLLAKEVLNRAVQEWHKVRKDGPGPWAKELDDTMFWM</sequence>
<gene>
    <name evidence="3" type="ORF">yc1106_05430</name>
</gene>